<comment type="caution">
    <text evidence="2">The sequence shown here is derived from an EMBL/GenBank/DDBJ whole genome shotgun (WGS) entry which is preliminary data.</text>
</comment>
<evidence type="ECO:0000313" key="2">
    <source>
        <dbReference type="EMBL" id="PWN67225.1"/>
    </source>
</evidence>
<dbReference type="NCBIfam" id="TIGR02246">
    <property type="entry name" value="SgcJ/EcaC family oxidoreductase"/>
    <property type="match status" value="1"/>
</dbReference>
<keyword evidence="3" id="KW-1185">Reference proteome</keyword>
<protein>
    <recommendedName>
        <fullName evidence="1">DUF4440 domain-containing protein</fullName>
    </recommendedName>
</protein>
<organism evidence="2 3">
    <name type="scientific">Chryseobacterium oncorhynchi</name>
    <dbReference type="NCBI Taxonomy" id="741074"/>
    <lineage>
        <taxon>Bacteria</taxon>
        <taxon>Pseudomonadati</taxon>
        <taxon>Bacteroidota</taxon>
        <taxon>Flavobacteriia</taxon>
        <taxon>Flavobacteriales</taxon>
        <taxon>Weeksellaceae</taxon>
        <taxon>Chryseobacterium group</taxon>
        <taxon>Chryseobacterium</taxon>
    </lineage>
</organism>
<feature type="domain" description="DUF4440" evidence="1">
    <location>
        <begin position="68"/>
        <end position="178"/>
    </location>
</feature>
<dbReference type="Proteomes" id="UP000236182">
    <property type="component" value="Unassembled WGS sequence"/>
</dbReference>
<proteinExistence type="predicted"/>
<dbReference type="AlphaFoldDB" id="A0A316X0R2"/>
<reference evidence="2" key="1">
    <citation type="submission" date="2018-04" db="EMBL/GenBank/DDBJ databases">
        <title>Draft Genome Sequences of Chryseobacterium lactis NCTC11390T isolated from milk, Chryseobacterium oncorhynchi 701B-08T from rainbow trout, and Chryseobacterium viscerum 687B-08T from diseased fish.</title>
        <authorList>
            <person name="Jeong J.-J."/>
            <person name="Lee Y.J."/>
            <person name="Pathiraja D."/>
            <person name="Park B."/>
            <person name="Choi I.-G."/>
            <person name="Kim K.D."/>
        </authorList>
    </citation>
    <scope>NUCLEOTIDE SEQUENCE [LARGE SCALE GENOMIC DNA]</scope>
    <source>
        <strain evidence="2">701B-08</strain>
    </source>
</reference>
<accession>A0A316X0R2</accession>
<evidence type="ECO:0000259" key="1">
    <source>
        <dbReference type="Pfam" id="PF14534"/>
    </source>
</evidence>
<dbReference type="Gene3D" id="3.10.450.50">
    <property type="match status" value="1"/>
</dbReference>
<dbReference type="InterPro" id="IPR032710">
    <property type="entry name" value="NTF2-like_dom_sf"/>
</dbReference>
<dbReference type="InterPro" id="IPR027843">
    <property type="entry name" value="DUF4440"/>
</dbReference>
<dbReference type="SUPFAM" id="SSF54427">
    <property type="entry name" value="NTF2-like"/>
    <property type="match status" value="1"/>
</dbReference>
<name>A0A316X0R2_9FLAO</name>
<sequence>MNSERWEKRLTLQKQNQNFKIKQMKNILILIQTFAILASCSGKQEKNNTVNITNEKNTMETTIKKDIETVLYTYQNALNESSTTQVLPLYTQDGIFMPQGGPTAKGQEQLKEAYDFVFKTLTLNVKFEIEEVTVINENYAIARTVSKGTQMLHADHKTSPEENRELFILQKEDTKWKIARYMFNKQK</sequence>
<dbReference type="EMBL" id="PPEI02000001">
    <property type="protein sequence ID" value="PWN67225.1"/>
    <property type="molecule type" value="Genomic_DNA"/>
</dbReference>
<dbReference type="InterPro" id="IPR011944">
    <property type="entry name" value="Steroid_delta5-4_isomerase"/>
</dbReference>
<dbReference type="OrthoDB" id="6491893at2"/>
<gene>
    <name evidence="2" type="ORF">C1638_001075</name>
</gene>
<evidence type="ECO:0000313" key="3">
    <source>
        <dbReference type="Proteomes" id="UP000236182"/>
    </source>
</evidence>
<dbReference type="Pfam" id="PF14534">
    <property type="entry name" value="DUF4440"/>
    <property type="match status" value="1"/>
</dbReference>